<evidence type="ECO:0000256" key="1">
    <source>
        <dbReference type="ARBA" id="ARBA00022801"/>
    </source>
</evidence>
<dbReference type="PANTHER" id="PTHR10340">
    <property type="entry name" value="SPHINGOMYELIN PHOSPHODIESTERASE"/>
    <property type="match status" value="1"/>
</dbReference>
<evidence type="ECO:0000313" key="4">
    <source>
        <dbReference type="EMBL" id="PMD33981.1"/>
    </source>
</evidence>
<dbReference type="AlphaFoldDB" id="A0A2J6R636"/>
<evidence type="ECO:0000259" key="3">
    <source>
        <dbReference type="Pfam" id="PF00149"/>
    </source>
</evidence>
<organism evidence="4 5">
    <name type="scientific">Hyaloscypha variabilis (strain UAMH 11265 / GT02V1 / F)</name>
    <name type="common">Meliniomyces variabilis</name>
    <dbReference type="NCBI Taxonomy" id="1149755"/>
    <lineage>
        <taxon>Eukaryota</taxon>
        <taxon>Fungi</taxon>
        <taxon>Dikarya</taxon>
        <taxon>Ascomycota</taxon>
        <taxon>Pezizomycotina</taxon>
        <taxon>Leotiomycetes</taxon>
        <taxon>Helotiales</taxon>
        <taxon>Hyaloscyphaceae</taxon>
        <taxon>Hyaloscypha</taxon>
        <taxon>Hyaloscypha variabilis</taxon>
    </lineage>
</organism>
<dbReference type="SUPFAM" id="SSF56300">
    <property type="entry name" value="Metallo-dependent phosphatases"/>
    <property type="match status" value="1"/>
</dbReference>
<dbReference type="Gene3D" id="3.60.21.10">
    <property type="match status" value="1"/>
</dbReference>
<dbReference type="Proteomes" id="UP000235786">
    <property type="component" value="Unassembled WGS sequence"/>
</dbReference>
<dbReference type="InterPro" id="IPR029052">
    <property type="entry name" value="Metallo-depent_PP-like"/>
</dbReference>
<accession>A0A2J6R636</accession>
<dbReference type="STRING" id="1149755.A0A2J6R636"/>
<dbReference type="InterPro" id="IPR004843">
    <property type="entry name" value="Calcineurin-like_PHP"/>
</dbReference>
<name>A0A2J6R636_HYAVF</name>
<protein>
    <recommendedName>
        <fullName evidence="3">Calcineurin-like phosphoesterase domain-containing protein</fullName>
    </recommendedName>
</protein>
<gene>
    <name evidence="4" type="ORF">L207DRAFT_438296</name>
</gene>
<dbReference type="OrthoDB" id="282973at2759"/>
<evidence type="ECO:0000256" key="2">
    <source>
        <dbReference type="ARBA" id="ARBA00023180"/>
    </source>
</evidence>
<proteinExistence type="predicted"/>
<dbReference type="PANTHER" id="PTHR10340:SF27">
    <property type="entry name" value="ACL091CP"/>
    <property type="match status" value="1"/>
</dbReference>
<dbReference type="InterPro" id="IPR041805">
    <property type="entry name" value="ASMase/PPN1_MPP"/>
</dbReference>
<dbReference type="Pfam" id="PF00149">
    <property type="entry name" value="Metallophos"/>
    <property type="match status" value="1"/>
</dbReference>
<keyword evidence="1" id="KW-0378">Hydrolase</keyword>
<evidence type="ECO:0000313" key="5">
    <source>
        <dbReference type="Proteomes" id="UP000235786"/>
    </source>
</evidence>
<keyword evidence="5" id="KW-1185">Reference proteome</keyword>
<feature type="domain" description="Calcineurin-like phosphoesterase" evidence="3">
    <location>
        <begin position="99"/>
        <end position="386"/>
    </location>
</feature>
<dbReference type="EMBL" id="KZ613955">
    <property type="protein sequence ID" value="PMD33981.1"/>
    <property type="molecule type" value="Genomic_DNA"/>
</dbReference>
<keyword evidence="2" id="KW-0325">Glycoprotein</keyword>
<sequence>MKVQQETLSDVAISFCTPLEIVIPLPICIGLLNTASTDIGGIFPAVDMLGEDGQTLCAFMFGTCDLPAPPTLDLQTLFKGKAQKPIPPVVQHCEKEPLKVLHISDYHLDMRYVVGSEANCTGTGNLCCRVHPYTNLSTPIQEPASIFGNYLCDTPEALGTSVFRQLPNATGHRWEDFAFGLFTGDLVSHDIWEVTEPYVLAEELLSYQHFFDGMGGVKIYPTLGNHDTFPHAFTAFPNQSNALPANASFGVQQEWNYGNVSAAWENYGWLNASEASTVVTSGLGIYRALTPEGLVIISLNSDVWYYFNLYAYIGANSVDPTGTFSILIDYLLEAEENNQAVWLIQHVNVGGSTDYEAIPAATDLFYQIVDRFNNTIRATFFGHTHADELGVFYTNNGTVQTADTAASVAYIMPSVTTYTNLNAGFRYYLVDPETFDILDSVNFYANVSNTNAWTKNGDVTWEFEYSARDTYDPDHTLLAPNEPLSAAFWHQVTEQIYTNQTMYDTYTDLRTKKFRPFTPDTAAKRNLTLCGLRSMSVPLFEECLGSMASTSSFL</sequence>
<dbReference type="GO" id="GO:0008081">
    <property type="term" value="F:phosphoric diester hydrolase activity"/>
    <property type="evidence" value="ECO:0007669"/>
    <property type="project" value="TreeGrafter"/>
</dbReference>
<dbReference type="CDD" id="cd00842">
    <property type="entry name" value="MPP_ASMase"/>
    <property type="match status" value="1"/>
</dbReference>
<reference evidence="4 5" key="1">
    <citation type="submission" date="2016-04" db="EMBL/GenBank/DDBJ databases">
        <title>A degradative enzymes factory behind the ericoid mycorrhizal symbiosis.</title>
        <authorList>
            <consortium name="DOE Joint Genome Institute"/>
            <person name="Martino E."/>
            <person name="Morin E."/>
            <person name="Grelet G."/>
            <person name="Kuo A."/>
            <person name="Kohler A."/>
            <person name="Daghino S."/>
            <person name="Barry K."/>
            <person name="Choi C."/>
            <person name="Cichocki N."/>
            <person name="Clum A."/>
            <person name="Copeland A."/>
            <person name="Hainaut M."/>
            <person name="Haridas S."/>
            <person name="Labutti K."/>
            <person name="Lindquist E."/>
            <person name="Lipzen A."/>
            <person name="Khouja H.-R."/>
            <person name="Murat C."/>
            <person name="Ohm R."/>
            <person name="Olson A."/>
            <person name="Spatafora J."/>
            <person name="Veneault-Fourrey C."/>
            <person name="Henrissat B."/>
            <person name="Grigoriev I."/>
            <person name="Martin F."/>
            <person name="Perotto S."/>
        </authorList>
    </citation>
    <scope>NUCLEOTIDE SEQUENCE [LARGE SCALE GENOMIC DNA]</scope>
    <source>
        <strain evidence="4 5">F</strain>
    </source>
</reference>